<dbReference type="Gene3D" id="3.40.250.10">
    <property type="entry name" value="Rhodanese-like domain"/>
    <property type="match status" value="2"/>
</dbReference>
<dbReference type="SMART" id="SM00450">
    <property type="entry name" value="RHOD"/>
    <property type="match status" value="1"/>
</dbReference>
<dbReference type="PROSITE" id="PS50206">
    <property type="entry name" value="RHODANESE_3"/>
    <property type="match status" value="1"/>
</dbReference>
<evidence type="ECO:0000313" key="2">
    <source>
        <dbReference type="EMBL" id="OGE56271.1"/>
    </source>
</evidence>
<dbReference type="EMBL" id="LXJU01000003">
    <property type="protein sequence ID" value="OGE56271.1"/>
    <property type="molecule type" value="Genomic_DNA"/>
</dbReference>
<evidence type="ECO:0000313" key="3">
    <source>
        <dbReference type="Proteomes" id="UP000177622"/>
    </source>
</evidence>
<dbReference type="GeneID" id="34573207"/>
<dbReference type="AlphaFoldDB" id="A0A1F5LTS7"/>
<dbReference type="InterPro" id="IPR001763">
    <property type="entry name" value="Rhodanese-like_dom"/>
</dbReference>
<proteinExistence type="predicted"/>
<name>A0A1F5LTS7_PENAI</name>
<dbReference type="GO" id="GO:0004725">
    <property type="term" value="F:protein tyrosine phosphatase activity"/>
    <property type="evidence" value="ECO:0007669"/>
    <property type="project" value="TreeGrafter"/>
</dbReference>
<dbReference type="InterPro" id="IPR036873">
    <property type="entry name" value="Rhodanese-like_dom_sf"/>
</dbReference>
<dbReference type="PANTHER" id="PTHR10828">
    <property type="entry name" value="M-PHASE INDUCER PHOSPHATASE DUAL SPECIFICITY PHOSPHATASE CDC25"/>
    <property type="match status" value="1"/>
</dbReference>
<accession>A0A1F5LTS7</accession>
<dbReference type="GO" id="GO:0005737">
    <property type="term" value="C:cytoplasm"/>
    <property type="evidence" value="ECO:0007669"/>
    <property type="project" value="TreeGrafter"/>
</dbReference>
<dbReference type="OrthoDB" id="8300214at2759"/>
<keyword evidence="3" id="KW-1185">Reference proteome</keyword>
<organism evidence="2 3">
    <name type="scientific">Penicillium arizonense</name>
    <dbReference type="NCBI Taxonomy" id="1835702"/>
    <lineage>
        <taxon>Eukaryota</taxon>
        <taxon>Fungi</taxon>
        <taxon>Dikarya</taxon>
        <taxon>Ascomycota</taxon>
        <taxon>Pezizomycotina</taxon>
        <taxon>Eurotiomycetes</taxon>
        <taxon>Eurotiomycetidae</taxon>
        <taxon>Eurotiales</taxon>
        <taxon>Aspergillaceae</taxon>
        <taxon>Penicillium</taxon>
    </lineage>
</organism>
<reference evidence="2 3" key="1">
    <citation type="journal article" date="2016" name="Sci. Rep.">
        <title>Penicillium arizonense, a new, genome sequenced fungal species, reveals a high chemical diversity in secreted metabolites.</title>
        <authorList>
            <person name="Grijseels S."/>
            <person name="Nielsen J.C."/>
            <person name="Randelovic M."/>
            <person name="Nielsen J."/>
            <person name="Nielsen K.F."/>
            <person name="Workman M."/>
            <person name="Frisvad J.C."/>
        </authorList>
    </citation>
    <scope>NUCLEOTIDE SEQUENCE [LARGE SCALE GENOMIC DNA]</scope>
    <source>
        <strain evidence="2 3">CBS 141311</strain>
    </source>
</reference>
<comment type="caution">
    <text evidence="2">The sequence shown here is derived from an EMBL/GenBank/DDBJ whole genome shotgun (WGS) entry which is preliminary data.</text>
</comment>
<feature type="domain" description="Rhodanese" evidence="1">
    <location>
        <begin position="36"/>
        <end position="157"/>
    </location>
</feature>
<dbReference type="STRING" id="1835702.A0A1F5LTS7"/>
<dbReference type="PANTHER" id="PTHR10828:SF50">
    <property type="entry name" value="REDUCTASE (ARC2), PUTATIVE (AFU_ORTHOLOGUE AFUA_6G13400)-RELATED"/>
    <property type="match status" value="1"/>
</dbReference>
<dbReference type="GO" id="GO:0005634">
    <property type="term" value="C:nucleus"/>
    <property type="evidence" value="ECO:0007669"/>
    <property type="project" value="TreeGrafter"/>
</dbReference>
<dbReference type="Proteomes" id="UP000177622">
    <property type="component" value="Unassembled WGS sequence"/>
</dbReference>
<protein>
    <recommendedName>
        <fullName evidence="1">Rhodanese domain-containing protein</fullName>
    </recommendedName>
</protein>
<gene>
    <name evidence="2" type="ORF">PENARI_c003G06825</name>
</gene>
<sequence length="169" mass="18282">MSSEAPWHAAFPAPKSVAPSISREEFLQWIREGKQAGKDFVLVDLRRNDYEGGTIQGSLNLPAQSLYPTISTLYSLVSNSSAKFVIWYCGESSYLLAVIPGDELNGIFLAGSSAGRGTRAAGWFADYLKEKNDTEIKSLVLAGGIKGWAAAGTEYTALMDGYDASVWTK</sequence>
<dbReference type="SUPFAM" id="SSF52821">
    <property type="entry name" value="Rhodanese/Cell cycle control phosphatase"/>
    <property type="match status" value="1"/>
</dbReference>
<dbReference type="RefSeq" id="XP_022491699.1">
    <property type="nucleotide sequence ID" value="XM_022628473.1"/>
</dbReference>
<evidence type="ECO:0000259" key="1">
    <source>
        <dbReference type="PROSITE" id="PS50206"/>
    </source>
</evidence>